<dbReference type="EMBL" id="CM042890">
    <property type="protein sequence ID" value="KAI4311558.1"/>
    <property type="molecule type" value="Genomic_DNA"/>
</dbReference>
<reference evidence="2" key="1">
    <citation type="journal article" date="2023" name="Front. Plant Sci.">
        <title>Chromosomal-level genome assembly of Melastoma candidum provides insights into trichome evolution.</title>
        <authorList>
            <person name="Zhong Y."/>
            <person name="Wu W."/>
            <person name="Sun C."/>
            <person name="Zou P."/>
            <person name="Liu Y."/>
            <person name="Dai S."/>
            <person name="Zhou R."/>
        </authorList>
    </citation>
    <scope>NUCLEOTIDE SEQUENCE [LARGE SCALE GENOMIC DNA]</scope>
</reference>
<accession>A0ACB9LKN2</accession>
<protein>
    <submittedName>
        <fullName evidence="1">Uncharacterized protein</fullName>
    </submittedName>
</protein>
<dbReference type="Proteomes" id="UP001057402">
    <property type="component" value="Chromosome 11"/>
</dbReference>
<organism evidence="1 2">
    <name type="scientific">Melastoma candidum</name>
    <dbReference type="NCBI Taxonomy" id="119954"/>
    <lineage>
        <taxon>Eukaryota</taxon>
        <taxon>Viridiplantae</taxon>
        <taxon>Streptophyta</taxon>
        <taxon>Embryophyta</taxon>
        <taxon>Tracheophyta</taxon>
        <taxon>Spermatophyta</taxon>
        <taxon>Magnoliopsida</taxon>
        <taxon>eudicotyledons</taxon>
        <taxon>Gunneridae</taxon>
        <taxon>Pentapetalae</taxon>
        <taxon>rosids</taxon>
        <taxon>malvids</taxon>
        <taxon>Myrtales</taxon>
        <taxon>Melastomataceae</taxon>
        <taxon>Melastomatoideae</taxon>
        <taxon>Melastomateae</taxon>
        <taxon>Melastoma</taxon>
    </lineage>
</organism>
<gene>
    <name evidence="1" type="ORF">MLD38_036443</name>
</gene>
<comment type="caution">
    <text evidence="1">The sequence shown here is derived from an EMBL/GenBank/DDBJ whole genome shotgun (WGS) entry which is preliminary data.</text>
</comment>
<keyword evidence="2" id="KW-1185">Reference proteome</keyword>
<evidence type="ECO:0000313" key="2">
    <source>
        <dbReference type="Proteomes" id="UP001057402"/>
    </source>
</evidence>
<evidence type="ECO:0000313" key="1">
    <source>
        <dbReference type="EMBL" id="KAI4311558.1"/>
    </source>
</evidence>
<name>A0ACB9LKN2_9MYRT</name>
<proteinExistence type="predicted"/>
<sequence>MMNSDDGPVSEKDEVGEANSKAGASDTKKRKQNQQKVSFLKLFSFADSYDYLLMALGSIGACIHGVSVPIFFIYFGKLINIIGLAYLFPKEASHKVAKYSMDFVYLSIAILFSSWIEVACWMHTGERQAAKMRMAYLRSMLNQDISLFDTEASTGEVISAITSDIIVVQDALSEKVGNFMHYISRFFGGFIIGFVRVWQISLVTLSIVPMIALAGGLYAYVATGLIARVRKSYLKAGEIAEEVIGNVRTVQAFAGEERAVRTYRSALMNTYSYGKKAGLAKGLGLGSMHSVLFFSWALLVWFTSVTVHKGIANGGDSFTTMLNVVIAGLSLGQAAPDLSAFVRAKAAAYPIFEMIERNTISKKSSKSGRTLIKVEGHIQFKDVTFSYPSRPDVAIFDKFCLNIPSGKIVALVGGSGSGKSTVISLIERFYEPNSGEISLDGNDIRQLDLKWLRQQIGLVNQEPALFATSIRENILYGKDEATIDEITRAAKLSEAISFINNLPDRFETQVGERGIQLSGGQKQRIAIARAIVKNPTILLLDEATSALDAESEKSVQEALDRVMVGRTTVVVAHRLSTIRNADIIAVVQNGKIIETGNHDELISNPSSAYSSLVQLQETAQLQRYPSQGATMGRPLSIKYSRELSRTTTSFGTSFRSDKDSIGRAGLDIPENKAAKKISASRLYSMVTPDWVYGVFGTICALIAGAEMPLFALGISQALVSYYMDWDTTKREVKKISLLFCGAAVVSMFVHGVTHYFFGIMGERLTLRVREKMFAAILRNEIGWFDDVNNTSGMLSSRLESDATLLRTVVVDRSTILLQNVGIVVASFIIAFILNWRITLVVIATYPLVISGHISEKLFMRGYGGNLSKAYLRANMLAGEAISNIRTVAAFCSEDKVLDFYASELVEPSKRSFTRGQIAGIFYGVSQFFIFSSYGLALWYGSVLMGKGIASFKSVMKSFFVLIVTALAMGETLAMAPDLLKGNQMVASVFEVLDRKTEISGDVGEELTTVEGTVELRGVQFSYPSRPNVVVFKDFDLKVRVGKNMALVGQSGSGKSSVLSLILRFYDPSAGKVLIDGKDIKKWRLKSLRKHIGLVQQEPALFATSIYENILYGKEGASEAEVIEAAKLANAHSFISGLPEGYSTRVGERGVQLSGGQKQRVAIARAVLKNPEILLLDEATSALDVESERIVQQALDRLMRNRTTILVAHRLSTIKNADQISVIQDGKIIEQGTHASLFENRDGAYYKLVNLQQRNNDQHQH</sequence>